<proteinExistence type="predicted"/>
<dbReference type="Gene3D" id="2.30.30.40">
    <property type="entry name" value="SH3 Domains"/>
    <property type="match status" value="2"/>
</dbReference>
<dbReference type="GO" id="GO:0004812">
    <property type="term" value="F:aminoacyl-tRNA ligase activity"/>
    <property type="evidence" value="ECO:0007669"/>
    <property type="project" value="UniProtKB-KW"/>
</dbReference>
<keyword evidence="3" id="KW-0030">Aminoacyl-tRNA synthetase</keyword>
<dbReference type="Proteomes" id="UP000294562">
    <property type="component" value="Unassembled WGS sequence"/>
</dbReference>
<organism evidence="3 4">
    <name type="scientific">Meridianimarinicoccus aquatilis</name>
    <dbReference type="NCBI Taxonomy" id="2552766"/>
    <lineage>
        <taxon>Bacteria</taxon>
        <taxon>Pseudomonadati</taxon>
        <taxon>Pseudomonadota</taxon>
        <taxon>Alphaproteobacteria</taxon>
        <taxon>Rhodobacterales</taxon>
        <taxon>Paracoccaceae</taxon>
        <taxon>Meridianimarinicoccus</taxon>
    </lineage>
</organism>
<keyword evidence="3" id="KW-0436">Ligase</keyword>
<dbReference type="AlphaFoldDB" id="A0A4R6B2N5"/>
<dbReference type="InterPro" id="IPR010466">
    <property type="entry name" value="DUF1058"/>
</dbReference>
<evidence type="ECO:0000313" key="3">
    <source>
        <dbReference type="EMBL" id="TDL91431.1"/>
    </source>
</evidence>
<evidence type="ECO:0000256" key="1">
    <source>
        <dbReference type="SAM" id="SignalP"/>
    </source>
</evidence>
<dbReference type="SMART" id="SM00287">
    <property type="entry name" value="SH3b"/>
    <property type="match status" value="2"/>
</dbReference>
<feature type="chain" id="PRO_5020922133" evidence="1">
    <location>
        <begin position="30"/>
        <end position="177"/>
    </location>
</feature>
<accession>A0A4R6B2N5</accession>
<keyword evidence="4" id="KW-1185">Reference proteome</keyword>
<dbReference type="OrthoDB" id="9810773at2"/>
<dbReference type="EMBL" id="SMZO01000001">
    <property type="protein sequence ID" value="TDL91431.1"/>
    <property type="molecule type" value="Genomic_DNA"/>
</dbReference>
<feature type="domain" description="SH3b" evidence="2">
    <location>
        <begin position="114"/>
        <end position="175"/>
    </location>
</feature>
<reference evidence="3 4" key="1">
    <citation type="submission" date="2019-03" db="EMBL/GenBank/DDBJ databases">
        <title>Rhodobacteraceae bacterium SM1902, a new member of the family Rhodobacteraceae isolated from Yantai.</title>
        <authorList>
            <person name="Sun Y."/>
        </authorList>
    </citation>
    <scope>NUCLEOTIDE SEQUENCE [LARGE SCALE GENOMIC DNA]</scope>
    <source>
        <strain evidence="3 4">SM1902</strain>
    </source>
</reference>
<dbReference type="PROSITE" id="PS51257">
    <property type="entry name" value="PROKAR_LIPOPROTEIN"/>
    <property type="match status" value="1"/>
</dbReference>
<name>A0A4R6B2N5_9RHOB</name>
<feature type="signal peptide" evidence="1">
    <location>
        <begin position="1"/>
        <end position="29"/>
    </location>
</feature>
<dbReference type="InterPro" id="IPR003646">
    <property type="entry name" value="SH3-like_bac-type"/>
</dbReference>
<gene>
    <name evidence="3" type="ORF">E2L05_00540</name>
</gene>
<evidence type="ECO:0000259" key="2">
    <source>
        <dbReference type="SMART" id="SM00287"/>
    </source>
</evidence>
<comment type="caution">
    <text evidence="3">The sequence shown here is derived from an EMBL/GenBank/DDBJ whole genome shotgun (WGS) entry which is preliminary data.</text>
</comment>
<protein>
    <submittedName>
        <fullName evidence="3">Aspartyl-trna synthetase</fullName>
    </submittedName>
</protein>
<dbReference type="Pfam" id="PF06347">
    <property type="entry name" value="SH3_4"/>
    <property type="match status" value="2"/>
</dbReference>
<sequence length="177" mass="19384">MTMSILRRAGLSGLILAAVLAAACGTAQSVPTDTPETKQAIGPSTGLPMPRFVSIKASEANVRRGPSTTHRIDWVFQHPGLPVIVTGEYGHWRRVVDRDGLGGWVHYALLSGNRTVIVDLDMLSIRRKPERNAEVVAQLERGVIARLVECVDDWCEIRADGYEGWAESAALWGVELR</sequence>
<evidence type="ECO:0000313" key="4">
    <source>
        <dbReference type="Proteomes" id="UP000294562"/>
    </source>
</evidence>
<feature type="domain" description="SH3b" evidence="2">
    <location>
        <begin position="50"/>
        <end position="113"/>
    </location>
</feature>
<keyword evidence="1" id="KW-0732">Signal</keyword>